<evidence type="ECO:0000256" key="1">
    <source>
        <dbReference type="ARBA" id="ARBA00004141"/>
    </source>
</evidence>
<keyword evidence="4 5" id="KW-0472">Membrane</keyword>
<evidence type="ECO:0000313" key="7">
    <source>
        <dbReference type="Proteomes" id="UP001295684"/>
    </source>
</evidence>
<dbReference type="GO" id="GO:0016020">
    <property type="term" value="C:membrane"/>
    <property type="evidence" value="ECO:0007669"/>
    <property type="project" value="UniProtKB-SubCell"/>
</dbReference>
<dbReference type="PANTHER" id="PTHR16950">
    <property type="entry name" value="ZINC TRANSPORTER SLC39A7 HISTIDINE-RICH MEMBRANE PROTEIN KE4"/>
    <property type="match status" value="1"/>
</dbReference>
<dbReference type="PANTHER" id="PTHR16950:SF16">
    <property type="entry name" value="ZINC TRANSPORTER ZIP13"/>
    <property type="match status" value="1"/>
</dbReference>
<dbReference type="Proteomes" id="UP001295684">
    <property type="component" value="Unassembled WGS sequence"/>
</dbReference>
<keyword evidence="7" id="KW-1185">Reference proteome</keyword>
<feature type="transmembrane region" description="Helical" evidence="5">
    <location>
        <begin position="226"/>
        <end position="247"/>
    </location>
</feature>
<keyword evidence="2 5" id="KW-0812">Transmembrane</keyword>
<sequence>MIFLTFVHQETSLNDLVGKTESRILDEIMTSYPSYNWKTQAIIATFIIQTVPVIVMALVYTCLKKFVRDSKNSLLIQLMYAFTFGSIMGDVFFHIFPSLNNYHTQDGKVFERHQQIRMHYYFVGGMILSYFLEVIINRLFSNPCNQNSDLNEDESRDKRGDSSPVILAFFGDFFHNFADGLAIASTFGLSPKLGLTTAVASFIHEIPDEIGDFAYLYKNGYGYRQALSYQLLTGFGSIMGAFTSFTFSGNTTIEMVAVSGGLFTYMSLLVFLNDLRDSSRISWAIANTILIFLGLYVMQTVALFQKS</sequence>
<comment type="caution">
    <text evidence="6">The sequence shown here is derived from an EMBL/GenBank/DDBJ whole genome shotgun (WGS) entry which is preliminary data.</text>
</comment>
<dbReference type="GO" id="GO:0006882">
    <property type="term" value="P:intracellular zinc ion homeostasis"/>
    <property type="evidence" value="ECO:0007669"/>
    <property type="project" value="TreeGrafter"/>
</dbReference>
<protein>
    <submittedName>
        <fullName evidence="6">Uncharacterized protein</fullName>
    </submittedName>
</protein>
<feature type="transmembrane region" description="Helical" evidence="5">
    <location>
        <begin position="41"/>
        <end position="63"/>
    </location>
</feature>
<dbReference type="Pfam" id="PF02535">
    <property type="entry name" value="Zip"/>
    <property type="match status" value="2"/>
</dbReference>
<reference evidence="6" key="1">
    <citation type="submission" date="2023-07" db="EMBL/GenBank/DDBJ databases">
        <authorList>
            <consortium name="AG Swart"/>
            <person name="Singh M."/>
            <person name="Singh A."/>
            <person name="Seah K."/>
            <person name="Emmerich C."/>
        </authorList>
    </citation>
    <scope>NUCLEOTIDE SEQUENCE</scope>
    <source>
        <strain evidence="6">DP1</strain>
    </source>
</reference>
<evidence type="ECO:0000256" key="3">
    <source>
        <dbReference type="ARBA" id="ARBA00022989"/>
    </source>
</evidence>
<feature type="transmembrane region" description="Helical" evidence="5">
    <location>
        <begin position="253"/>
        <end position="272"/>
    </location>
</feature>
<feature type="transmembrane region" description="Helical" evidence="5">
    <location>
        <begin position="116"/>
        <end position="136"/>
    </location>
</feature>
<accession>A0AAD1XPM3</accession>
<organism evidence="6 7">
    <name type="scientific">Euplotes crassus</name>
    <dbReference type="NCBI Taxonomy" id="5936"/>
    <lineage>
        <taxon>Eukaryota</taxon>
        <taxon>Sar</taxon>
        <taxon>Alveolata</taxon>
        <taxon>Ciliophora</taxon>
        <taxon>Intramacronucleata</taxon>
        <taxon>Spirotrichea</taxon>
        <taxon>Hypotrichia</taxon>
        <taxon>Euplotida</taxon>
        <taxon>Euplotidae</taxon>
        <taxon>Moneuplotes</taxon>
    </lineage>
</organism>
<dbReference type="GO" id="GO:0005385">
    <property type="term" value="F:zinc ion transmembrane transporter activity"/>
    <property type="evidence" value="ECO:0007669"/>
    <property type="project" value="TreeGrafter"/>
</dbReference>
<feature type="transmembrane region" description="Helical" evidence="5">
    <location>
        <begin position="284"/>
        <end position="304"/>
    </location>
</feature>
<comment type="subcellular location">
    <subcellularLocation>
        <location evidence="1">Membrane</location>
        <topology evidence="1">Multi-pass membrane protein</topology>
    </subcellularLocation>
</comment>
<keyword evidence="3 5" id="KW-1133">Transmembrane helix</keyword>
<proteinExistence type="predicted"/>
<feature type="transmembrane region" description="Helical" evidence="5">
    <location>
        <begin position="75"/>
        <end position="96"/>
    </location>
</feature>
<evidence type="ECO:0000256" key="4">
    <source>
        <dbReference type="ARBA" id="ARBA00023136"/>
    </source>
</evidence>
<evidence type="ECO:0000256" key="5">
    <source>
        <dbReference type="SAM" id="Phobius"/>
    </source>
</evidence>
<dbReference type="EMBL" id="CAMPGE010018047">
    <property type="protein sequence ID" value="CAI2376487.1"/>
    <property type="molecule type" value="Genomic_DNA"/>
</dbReference>
<evidence type="ECO:0000256" key="2">
    <source>
        <dbReference type="ARBA" id="ARBA00022692"/>
    </source>
</evidence>
<name>A0AAD1XPM3_EUPCR</name>
<evidence type="ECO:0000313" key="6">
    <source>
        <dbReference type="EMBL" id="CAI2376487.1"/>
    </source>
</evidence>
<dbReference type="AlphaFoldDB" id="A0AAD1XPM3"/>
<dbReference type="InterPro" id="IPR003689">
    <property type="entry name" value="ZIP"/>
</dbReference>
<gene>
    <name evidence="6" type="ORF">ECRASSUSDP1_LOCUS17857</name>
</gene>